<feature type="compositionally biased region" description="Basic residues" evidence="1">
    <location>
        <begin position="20"/>
        <end position="46"/>
    </location>
</feature>
<proteinExistence type="predicted"/>
<feature type="region of interest" description="Disordered" evidence="1">
    <location>
        <begin position="1"/>
        <end position="66"/>
    </location>
</feature>
<reference evidence="2" key="1">
    <citation type="submission" date="2020-02" db="EMBL/GenBank/DDBJ databases">
        <authorList>
            <person name="Meier V. D."/>
        </authorList>
    </citation>
    <scope>NUCLEOTIDE SEQUENCE</scope>
    <source>
        <strain evidence="2">AVDCRST_MAG90</strain>
    </source>
</reference>
<dbReference type="EMBL" id="CADCUC010000621">
    <property type="protein sequence ID" value="CAA9360302.1"/>
    <property type="molecule type" value="Genomic_DNA"/>
</dbReference>
<protein>
    <submittedName>
        <fullName evidence="2">Uncharacterized protein</fullName>
    </submittedName>
</protein>
<evidence type="ECO:0000256" key="1">
    <source>
        <dbReference type="SAM" id="MobiDB-lite"/>
    </source>
</evidence>
<evidence type="ECO:0000313" key="2">
    <source>
        <dbReference type="EMBL" id="CAA9360302.1"/>
    </source>
</evidence>
<feature type="non-terminal residue" evidence="2">
    <location>
        <position position="66"/>
    </location>
</feature>
<dbReference type="AlphaFoldDB" id="A0A6J4MI60"/>
<gene>
    <name evidence="2" type="ORF">AVDCRST_MAG90-2970</name>
</gene>
<organism evidence="2">
    <name type="scientific">uncultured Microvirga sp</name>
    <dbReference type="NCBI Taxonomy" id="412392"/>
    <lineage>
        <taxon>Bacteria</taxon>
        <taxon>Pseudomonadati</taxon>
        <taxon>Pseudomonadota</taxon>
        <taxon>Alphaproteobacteria</taxon>
        <taxon>Hyphomicrobiales</taxon>
        <taxon>Methylobacteriaceae</taxon>
        <taxon>Microvirga</taxon>
        <taxon>environmental samples</taxon>
    </lineage>
</organism>
<name>A0A6J4MI60_9HYPH</name>
<accession>A0A6J4MI60</accession>
<sequence>PRGREPHRPRSGAQAGAGRQHLRRRDCPTRRGRLARPLPRHRRRRRGPGDGRGARRAPARGRASCL</sequence>
<feature type="non-terminal residue" evidence="2">
    <location>
        <position position="1"/>
    </location>
</feature>